<feature type="region of interest" description="Disordered" evidence="1">
    <location>
        <begin position="262"/>
        <end position="304"/>
    </location>
</feature>
<sequence>MVGAAGEEEVPADLSLVEPEAAALGFLAQVGRLYRCAAFDAESRPQGEYLIQAVGAHPPDEEGQFARAEQICCSDGYWAWWMAHPVERGGAGRPLYHFCAEEMCLATPSASRGALIHVSEFEEVDAAEASEFYLECQAVDSWASWPEESGPEPTGEAAARKSTEVALDEFGMPLDSCAVQDTAAPASGSHPRAAPARVGSRQPAALQASPLEEAGARLSAVAPPAREAGDLRARLDRLRGALQPAPAGKQPTEKLREAVAGAAPARGGAKRPLEEVVQDRADKRRAPEVPAEAAARAASGSTGAGGEGPLLQLLLEAAASRSGTGDVLQSVLSGASGSSDGAVPRGLASRRGHFRQIAAKFPGLLSEQALAKMSEYVTTQVGEEAGGEFPPIFLQYFLNVFIPQNPIKSIGIEVYREMGTVCEAADAILSGKAAYALDVLSQRFKALQLFAIDKSWSGARWLELIPPSNEQLALRTEDEEIARTVELGELRLEELLSKLKRGPQRTVQLREDVSKEATPKEVSWKAIKDAHPKRQGETRGAYGMRLGKLMQEARGRQDRPAK</sequence>
<protein>
    <submittedName>
        <fullName evidence="2">Uncharacterized protein</fullName>
    </submittedName>
</protein>
<keyword evidence="3" id="KW-1185">Reference proteome</keyword>
<evidence type="ECO:0000256" key="1">
    <source>
        <dbReference type="SAM" id="MobiDB-lite"/>
    </source>
</evidence>
<proteinExistence type="predicted"/>
<organism evidence="2 3">
    <name type="scientific">Prorocentrum cordatum</name>
    <dbReference type="NCBI Taxonomy" id="2364126"/>
    <lineage>
        <taxon>Eukaryota</taxon>
        <taxon>Sar</taxon>
        <taxon>Alveolata</taxon>
        <taxon>Dinophyceae</taxon>
        <taxon>Prorocentrales</taxon>
        <taxon>Prorocentraceae</taxon>
        <taxon>Prorocentrum</taxon>
    </lineage>
</organism>
<dbReference type="Proteomes" id="UP001189429">
    <property type="component" value="Unassembled WGS sequence"/>
</dbReference>
<gene>
    <name evidence="2" type="ORF">PCOR1329_LOCUS43155</name>
</gene>
<feature type="region of interest" description="Disordered" evidence="1">
    <location>
        <begin position="182"/>
        <end position="209"/>
    </location>
</feature>
<name>A0ABN9TX31_9DINO</name>
<feature type="compositionally biased region" description="Basic and acidic residues" evidence="1">
    <location>
        <begin position="520"/>
        <end position="537"/>
    </location>
</feature>
<feature type="compositionally biased region" description="Low complexity" evidence="1">
    <location>
        <begin position="288"/>
        <end position="301"/>
    </location>
</feature>
<comment type="caution">
    <text evidence="2">The sequence shown here is derived from an EMBL/GenBank/DDBJ whole genome shotgun (WGS) entry which is preliminary data.</text>
</comment>
<evidence type="ECO:0000313" key="3">
    <source>
        <dbReference type="Proteomes" id="UP001189429"/>
    </source>
</evidence>
<dbReference type="EMBL" id="CAUYUJ010015183">
    <property type="protein sequence ID" value="CAK0850861.1"/>
    <property type="molecule type" value="Genomic_DNA"/>
</dbReference>
<accession>A0ABN9TX31</accession>
<feature type="region of interest" description="Disordered" evidence="1">
    <location>
        <begin position="520"/>
        <end position="544"/>
    </location>
</feature>
<evidence type="ECO:0000313" key="2">
    <source>
        <dbReference type="EMBL" id="CAK0850861.1"/>
    </source>
</evidence>
<feature type="compositionally biased region" description="Basic and acidic residues" evidence="1">
    <location>
        <begin position="271"/>
        <end position="287"/>
    </location>
</feature>
<reference evidence="2" key="1">
    <citation type="submission" date="2023-10" db="EMBL/GenBank/DDBJ databases">
        <authorList>
            <person name="Chen Y."/>
            <person name="Shah S."/>
            <person name="Dougan E. K."/>
            <person name="Thang M."/>
            <person name="Chan C."/>
        </authorList>
    </citation>
    <scope>NUCLEOTIDE SEQUENCE [LARGE SCALE GENOMIC DNA]</scope>
</reference>